<reference evidence="2 3" key="1">
    <citation type="journal article" date="2023" name="Plants (Basel)">
        <title>Bridging the Gap: Combining Genomics and Transcriptomics Approaches to Understand Stylosanthes scabra, an Orphan Legume from the Brazilian Caatinga.</title>
        <authorList>
            <person name="Ferreira-Neto J.R.C."/>
            <person name="da Silva M.D."/>
            <person name="Binneck E."/>
            <person name="de Melo N.F."/>
            <person name="da Silva R.H."/>
            <person name="de Melo A.L.T.M."/>
            <person name="Pandolfi V."/>
            <person name="Bustamante F.O."/>
            <person name="Brasileiro-Vidal A.C."/>
            <person name="Benko-Iseppon A.M."/>
        </authorList>
    </citation>
    <scope>NUCLEOTIDE SEQUENCE [LARGE SCALE GENOMIC DNA]</scope>
    <source>
        <tissue evidence="2">Leaves</tissue>
    </source>
</reference>
<comment type="caution">
    <text evidence="2">The sequence shown here is derived from an EMBL/GenBank/DDBJ whole genome shotgun (WGS) entry which is preliminary data.</text>
</comment>
<sequence>MNPPEEAENMNQPDPQAVDDAAVSTTTLTETTVISLLGFPCFLLRLLMSFFQCFLQKECVVCAFTQLNTTMWVTSEGGVQKEAGALGKMAAALREIAPELRNCSNLVSVGGAGAGDGSKDVGSAPSQNNIHVVDLSGGPNSDNVGTAGWPQDAALSFPLGLISKWMNDTIMMGNMIHVDNEGGGHVLVNPNPTLAEGSSFGEVSLPLSMRLGEDCSADGSQPGGRRRSGLKGKLIEQSPEEAKRSGKLRRSSREPTWEVYGTKTVGVTFPSFIKCKFKLTERYKYILETSQTIAYIFANKLNAHEVLFKRGHRQMDREDFATLLPGNEPSDYVMELMAFKIAWTMSQIQARTLWSLPSLFSVRFLALFLHFIT</sequence>
<evidence type="ECO:0000313" key="3">
    <source>
        <dbReference type="Proteomes" id="UP001341840"/>
    </source>
</evidence>
<proteinExistence type="predicted"/>
<evidence type="ECO:0000256" key="1">
    <source>
        <dbReference type="SAM" id="MobiDB-lite"/>
    </source>
</evidence>
<organism evidence="2 3">
    <name type="scientific">Stylosanthes scabra</name>
    <dbReference type="NCBI Taxonomy" id="79078"/>
    <lineage>
        <taxon>Eukaryota</taxon>
        <taxon>Viridiplantae</taxon>
        <taxon>Streptophyta</taxon>
        <taxon>Embryophyta</taxon>
        <taxon>Tracheophyta</taxon>
        <taxon>Spermatophyta</taxon>
        <taxon>Magnoliopsida</taxon>
        <taxon>eudicotyledons</taxon>
        <taxon>Gunneridae</taxon>
        <taxon>Pentapetalae</taxon>
        <taxon>rosids</taxon>
        <taxon>fabids</taxon>
        <taxon>Fabales</taxon>
        <taxon>Fabaceae</taxon>
        <taxon>Papilionoideae</taxon>
        <taxon>50 kb inversion clade</taxon>
        <taxon>dalbergioids sensu lato</taxon>
        <taxon>Dalbergieae</taxon>
        <taxon>Pterocarpus clade</taxon>
        <taxon>Stylosanthes</taxon>
    </lineage>
</organism>
<accession>A0ABU6V7P2</accession>
<gene>
    <name evidence="2" type="ORF">PIB30_012242</name>
</gene>
<feature type="region of interest" description="Disordered" evidence="1">
    <location>
        <begin position="212"/>
        <end position="253"/>
    </location>
</feature>
<dbReference type="EMBL" id="JASCZI010151065">
    <property type="protein sequence ID" value="MED6168515.1"/>
    <property type="molecule type" value="Genomic_DNA"/>
</dbReference>
<keyword evidence="3" id="KW-1185">Reference proteome</keyword>
<evidence type="ECO:0000313" key="2">
    <source>
        <dbReference type="EMBL" id="MED6168515.1"/>
    </source>
</evidence>
<protein>
    <submittedName>
        <fullName evidence="2">Uncharacterized protein</fullName>
    </submittedName>
</protein>
<dbReference type="Proteomes" id="UP001341840">
    <property type="component" value="Unassembled WGS sequence"/>
</dbReference>
<name>A0ABU6V7P2_9FABA</name>